<dbReference type="Pfam" id="PF20130">
    <property type="entry name" value="DUF6520"/>
    <property type="match status" value="1"/>
</dbReference>
<keyword evidence="1" id="KW-0732">Signal</keyword>
<dbReference type="InterPro" id="IPR045391">
    <property type="entry name" value="DUF6520"/>
</dbReference>
<sequence>MKKFIFPVVLILMGTGSAFATKMVKESKQAIEAGYRLVNHGEGQFECINADKDCSTVATANVCTWSADPSVQLRAVGSETMCGELLYEIQP</sequence>
<dbReference type="EMBL" id="JPRP01000001">
    <property type="protein sequence ID" value="KFF01333.1"/>
    <property type="molecule type" value="Genomic_DNA"/>
</dbReference>
<dbReference type="RefSeq" id="WP_034676636.1">
    <property type="nucleotide sequence ID" value="NZ_FPAP01000001.1"/>
</dbReference>
<feature type="signal peptide" evidence="1">
    <location>
        <begin position="1"/>
        <end position="20"/>
    </location>
</feature>
<reference evidence="2 3" key="1">
    <citation type="submission" date="2014-07" db="EMBL/GenBank/DDBJ databases">
        <title>Genome of Chryseobacterium formosense LMG 24722.</title>
        <authorList>
            <person name="Pipes S.E."/>
            <person name="Stropko S.J."/>
            <person name="Newman J.D."/>
        </authorList>
    </citation>
    <scope>NUCLEOTIDE SEQUENCE [LARGE SCALE GENOMIC DNA]</scope>
    <source>
        <strain evidence="2 3">LMG 24722</strain>
    </source>
</reference>
<protein>
    <submittedName>
        <fullName evidence="2">Uncharacterized protein</fullName>
    </submittedName>
</protein>
<dbReference type="eggNOG" id="ENOG50348HH">
    <property type="taxonomic scope" value="Bacteria"/>
</dbReference>
<evidence type="ECO:0000256" key="1">
    <source>
        <dbReference type="SAM" id="SignalP"/>
    </source>
</evidence>
<feature type="chain" id="PRO_5001800706" evidence="1">
    <location>
        <begin position="21"/>
        <end position="91"/>
    </location>
</feature>
<gene>
    <name evidence="2" type="ORF">IX39_12185</name>
</gene>
<dbReference type="Proteomes" id="UP000028713">
    <property type="component" value="Unassembled WGS sequence"/>
</dbReference>
<name>A0A085ZA69_9FLAO</name>
<accession>A0A085ZA69</accession>
<comment type="caution">
    <text evidence="2">The sequence shown here is derived from an EMBL/GenBank/DDBJ whole genome shotgun (WGS) entry which is preliminary data.</text>
</comment>
<keyword evidence="3" id="KW-1185">Reference proteome</keyword>
<organism evidence="2 3">
    <name type="scientific">Chryseobacterium formosense</name>
    <dbReference type="NCBI Taxonomy" id="236814"/>
    <lineage>
        <taxon>Bacteria</taxon>
        <taxon>Pseudomonadati</taxon>
        <taxon>Bacteroidota</taxon>
        <taxon>Flavobacteriia</taxon>
        <taxon>Flavobacteriales</taxon>
        <taxon>Weeksellaceae</taxon>
        <taxon>Chryseobacterium group</taxon>
        <taxon>Chryseobacterium</taxon>
    </lineage>
</organism>
<evidence type="ECO:0000313" key="2">
    <source>
        <dbReference type="EMBL" id="KFF01333.1"/>
    </source>
</evidence>
<dbReference type="AlphaFoldDB" id="A0A085ZA69"/>
<dbReference type="OrthoDB" id="1260025at2"/>
<evidence type="ECO:0000313" key="3">
    <source>
        <dbReference type="Proteomes" id="UP000028713"/>
    </source>
</evidence>
<proteinExistence type="predicted"/>